<dbReference type="AlphaFoldDB" id="S4XZZ0"/>
<gene>
    <name evidence="1" type="ORF">SCE1572_28385</name>
</gene>
<dbReference type="HOGENOM" id="CLU_1926198_0_0_7"/>
<proteinExistence type="predicted"/>
<sequence length="131" mass="14185">MVVPGVGTAHVEPLERLQIILDEVEDALAAMPWSSEGPVDVEPLERLQIILDEVEDALAAMPWSSEGPVGLALNFVAWSKLNGSSLLGATGAHVKYDPHTCVWRSFPCPRANVAVHSFIARMPRGMRSLST</sequence>
<name>S4XZZ0_SORCE</name>
<accession>S4XZZ0</accession>
<reference evidence="1 2" key="1">
    <citation type="journal article" date="2013" name="Sci. Rep.">
        <title>Extraordinary expansion of a Sorangium cellulosum genome from an alkaline milieu.</title>
        <authorList>
            <person name="Han K."/>
            <person name="Li Z.F."/>
            <person name="Peng R."/>
            <person name="Zhu L.P."/>
            <person name="Zhou T."/>
            <person name="Wang L.G."/>
            <person name="Li S.G."/>
            <person name="Zhang X.B."/>
            <person name="Hu W."/>
            <person name="Wu Z.H."/>
            <person name="Qin N."/>
            <person name="Li Y.Z."/>
        </authorList>
    </citation>
    <scope>NUCLEOTIDE SEQUENCE [LARGE SCALE GENOMIC DNA]</scope>
    <source>
        <strain evidence="1 2">So0157-2</strain>
    </source>
</reference>
<organism evidence="1 2">
    <name type="scientific">Sorangium cellulosum So0157-2</name>
    <dbReference type="NCBI Taxonomy" id="1254432"/>
    <lineage>
        <taxon>Bacteria</taxon>
        <taxon>Pseudomonadati</taxon>
        <taxon>Myxococcota</taxon>
        <taxon>Polyangia</taxon>
        <taxon>Polyangiales</taxon>
        <taxon>Polyangiaceae</taxon>
        <taxon>Sorangium</taxon>
    </lineage>
</organism>
<evidence type="ECO:0000313" key="2">
    <source>
        <dbReference type="Proteomes" id="UP000014803"/>
    </source>
</evidence>
<evidence type="ECO:0000313" key="1">
    <source>
        <dbReference type="EMBL" id="AGP38044.1"/>
    </source>
</evidence>
<dbReference type="KEGG" id="scu:SCE1572_28385"/>
<dbReference type="Proteomes" id="UP000014803">
    <property type="component" value="Chromosome"/>
</dbReference>
<dbReference type="EMBL" id="CP003969">
    <property type="protein sequence ID" value="AGP38044.1"/>
    <property type="molecule type" value="Genomic_DNA"/>
</dbReference>
<protein>
    <submittedName>
        <fullName evidence="1">Uncharacterized protein</fullName>
    </submittedName>
</protein>